<protein>
    <submittedName>
        <fullName evidence="3">Pyruvate phosphate dikinase</fullName>
    </submittedName>
</protein>
<dbReference type="Gene3D" id="3.30.1490.20">
    <property type="entry name" value="ATP-grasp fold, A domain"/>
    <property type="match status" value="2"/>
</dbReference>
<dbReference type="PANTHER" id="PTHR22931:SF9">
    <property type="entry name" value="PYRUVATE, PHOSPHATE DIKINASE 1, CHLOROPLASTIC"/>
    <property type="match status" value="1"/>
</dbReference>
<dbReference type="InterPro" id="IPR008279">
    <property type="entry name" value="PEP-util_enz_mobile_dom"/>
</dbReference>
<dbReference type="SUPFAM" id="SSF56059">
    <property type="entry name" value="Glutathione synthetase ATP-binding domain-like"/>
    <property type="match status" value="1"/>
</dbReference>
<organism evidence="3 4">
    <name type="scientific">Roseiarcus fermentans</name>
    <dbReference type="NCBI Taxonomy" id="1473586"/>
    <lineage>
        <taxon>Bacteria</taxon>
        <taxon>Pseudomonadati</taxon>
        <taxon>Pseudomonadota</taxon>
        <taxon>Alphaproteobacteria</taxon>
        <taxon>Hyphomicrobiales</taxon>
        <taxon>Roseiarcaceae</taxon>
        <taxon>Roseiarcus</taxon>
    </lineage>
</organism>
<dbReference type="Pfam" id="PF00391">
    <property type="entry name" value="PEP-utilizers"/>
    <property type="match status" value="1"/>
</dbReference>
<keyword evidence="4" id="KW-1185">Reference proteome</keyword>
<evidence type="ECO:0000313" key="4">
    <source>
        <dbReference type="Proteomes" id="UP000253529"/>
    </source>
</evidence>
<proteinExistence type="predicted"/>
<gene>
    <name evidence="3" type="ORF">DFR50_102126</name>
</gene>
<dbReference type="InterPro" id="IPR013815">
    <property type="entry name" value="ATP_grasp_subdomain_1"/>
</dbReference>
<keyword evidence="3" id="KW-0670">Pyruvate</keyword>
<dbReference type="Gene3D" id="3.50.30.10">
    <property type="entry name" value="Phosphohistidine domain"/>
    <property type="match status" value="1"/>
</dbReference>
<dbReference type="Gene3D" id="1.10.189.10">
    <property type="entry name" value="Pyruvate Phosphate Dikinase, domain 2"/>
    <property type="match status" value="1"/>
</dbReference>
<dbReference type="Pfam" id="PF01326">
    <property type="entry name" value="PPDK_N"/>
    <property type="match status" value="1"/>
</dbReference>
<comment type="caution">
    <text evidence="3">The sequence shown here is derived from an EMBL/GenBank/DDBJ whole genome shotgun (WGS) entry which is preliminary data.</text>
</comment>
<dbReference type="InterPro" id="IPR002192">
    <property type="entry name" value="PPDK_AMP/ATP-bd"/>
</dbReference>
<feature type="domain" description="Pyruvate phosphate dikinase AMP/ATP-binding" evidence="2">
    <location>
        <begin position="67"/>
        <end position="269"/>
    </location>
</feature>
<dbReference type="Gene3D" id="3.30.470.20">
    <property type="entry name" value="ATP-grasp fold, B domain"/>
    <property type="match status" value="1"/>
</dbReference>
<dbReference type="OrthoDB" id="9765468at2"/>
<dbReference type="NCBIfam" id="NF004531">
    <property type="entry name" value="PRK05878.1"/>
    <property type="match status" value="1"/>
</dbReference>
<feature type="domain" description="PEP-utilising enzyme mobile" evidence="1">
    <location>
        <begin position="402"/>
        <end position="471"/>
    </location>
</feature>
<keyword evidence="3" id="KW-0418">Kinase</keyword>
<evidence type="ECO:0000259" key="2">
    <source>
        <dbReference type="Pfam" id="PF01326"/>
    </source>
</evidence>
<dbReference type="Gene3D" id="1.20.80.30">
    <property type="match status" value="1"/>
</dbReference>
<dbReference type="GO" id="GO:0050242">
    <property type="term" value="F:pyruvate, phosphate dikinase activity"/>
    <property type="evidence" value="ECO:0007669"/>
    <property type="project" value="InterPro"/>
</dbReference>
<evidence type="ECO:0000259" key="1">
    <source>
        <dbReference type="Pfam" id="PF00391"/>
    </source>
</evidence>
<dbReference type="RefSeq" id="WP_113887589.1">
    <property type="nucleotide sequence ID" value="NZ_QNRK01000002.1"/>
</dbReference>
<dbReference type="EMBL" id="QNRK01000002">
    <property type="protein sequence ID" value="RBP17634.1"/>
    <property type="molecule type" value="Genomic_DNA"/>
</dbReference>
<sequence>MTHAFGQWTLGLEGGDPPPRELIGGKAWSVARMQALGLSVPAAFVVTTAACRAFLASGREPPGLEAEIDAGVAWLEARTGRAFGAGPHPLLVSVRSGAAVSMPGMMDTVLNLGTNDVTEAALAAECGDPAFARNTHKRFLDLYSHIVLRSTAPEFEETRTPAQWRAAIAADCGVEVPSDVREQLRGAVRAVFESWNSRRARRYRQHHAIADDLGTAVTVQAMVFGNLDARSGTGVLFSRNPTTGAREPYGEYLPRAQGEDVVSGKFTPEPLSALGAQMPEVLADLLHAAHRLEQAGRDAQDIEFTVERGQLYFLQSRSAKLAPHAAAHIAVDLAREGLIDEKAAVMRLSPDQVRILLSPHVCAGALDNARLLASGEPASPGVGIGVAVTHSDEAERRAQGGEAVILVRPTTSPEDLHGMIAARAVVTEQGGSTSHAAVVGRALGLPCVVGCGKGALDQLAGQTVTVDGGSGKIYAGALEIEAPDESDHEALAQLTLWAARISPLRVVPPSAPEAAAAVDLSQNDEAADPDKIGRVLSGLKGARGARGGVVASEEGVRAALLAGLEFIVAEPVLPPLLAAVRAAEAGATPEVQDT</sequence>
<dbReference type="GO" id="GO:0016301">
    <property type="term" value="F:kinase activity"/>
    <property type="evidence" value="ECO:0007669"/>
    <property type="project" value="UniProtKB-KW"/>
</dbReference>
<dbReference type="InterPro" id="IPR010121">
    <property type="entry name" value="Pyruvate_phosphate_dikinase"/>
</dbReference>
<accession>A0A366FSG7</accession>
<dbReference type="SUPFAM" id="SSF52009">
    <property type="entry name" value="Phosphohistidine domain"/>
    <property type="match status" value="1"/>
</dbReference>
<dbReference type="AlphaFoldDB" id="A0A366FSG7"/>
<reference evidence="3 4" key="1">
    <citation type="submission" date="2018-06" db="EMBL/GenBank/DDBJ databases">
        <title>Genomic Encyclopedia of Type Strains, Phase IV (KMG-IV): sequencing the most valuable type-strain genomes for metagenomic binning, comparative biology and taxonomic classification.</title>
        <authorList>
            <person name="Goeker M."/>
        </authorList>
    </citation>
    <scope>NUCLEOTIDE SEQUENCE [LARGE SCALE GENOMIC DNA]</scope>
    <source>
        <strain evidence="3 4">DSM 24875</strain>
    </source>
</reference>
<keyword evidence="3" id="KW-0808">Transferase</keyword>
<evidence type="ECO:0000313" key="3">
    <source>
        <dbReference type="EMBL" id="RBP17634.1"/>
    </source>
</evidence>
<dbReference type="InterPro" id="IPR036637">
    <property type="entry name" value="Phosphohistidine_dom_sf"/>
</dbReference>
<dbReference type="GO" id="GO:0005524">
    <property type="term" value="F:ATP binding"/>
    <property type="evidence" value="ECO:0007669"/>
    <property type="project" value="InterPro"/>
</dbReference>
<dbReference type="PANTHER" id="PTHR22931">
    <property type="entry name" value="PHOSPHOENOLPYRUVATE DIKINASE-RELATED"/>
    <property type="match status" value="1"/>
</dbReference>
<name>A0A366FSG7_9HYPH</name>
<dbReference type="Proteomes" id="UP000253529">
    <property type="component" value="Unassembled WGS sequence"/>
</dbReference>